<dbReference type="PANTHER" id="PTHR35568:SF1">
    <property type="entry name" value="TRANSCRIPTIONAL REGULATOR DAUR"/>
    <property type="match status" value="1"/>
</dbReference>
<reference evidence="3 4" key="1">
    <citation type="journal article" date="2017" name="Antonie Van Leeuwenhoek">
        <title>Phylogenomic resolution of the bacterial genus Pantoea and its relationship with Erwinia and Tatumella.</title>
        <authorList>
            <person name="Palmer M."/>
            <person name="Steenkamp E.T."/>
            <person name="Coetzee M.P."/>
            <person name="Chan W.Y."/>
            <person name="van Zyl E."/>
            <person name="De Maayer P."/>
            <person name="Coutinho T.A."/>
            <person name="Blom J."/>
            <person name="Smits T.H."/>
            <person name="Duffy B."/>
            <person name="Venter S.N."/>
        </authorList>
    </citation>
    <scope>NUCLEOTIDE SEQUENCE [LARGE SCALE GENOMIC DNA]</scope>
    <source>
        <strain evidence="3 4">LMG 26275</strain>
    </source>
</reference>
<dbReference type="InterPro" id="IPR039446">
    <property type="entry name" value="DauR-like"/>
</dbReference>
<evidence type="ECO:0000313" key="4">
    <source>
        <dbReference type="Proteomes" id="UP000193558"/>
    </source>
</evidence>
<dbReference type="Pfam" id="PF08348">
    <property type="entry name" value="PAS_6"/>
    <property type="match status" value="1"/>
</dbReference>
<dbReference type="AlphaFoldDB" id="A0A1X1D4A5"/>
<sequence>MTKQADELSYEQEMLQMLAAAVRAIGSVLPGNTEIVLHDLRNPEFSIAEIANAHVTGRKKGDSVLAGLRKDKAFITALEKSQEPVTLLPDYETFSREGSPLRSSTVIYRGRDSRPFAALCVNVDNNGIENALTLLQTLSGVKIQQPAPVDEAQNAEQAHDSIEDLMNEIISNATGLNPGSRRSDVKKAKILAVQQMQERGIFLMKGGVEKAADALGVTRYTIYNYLDELKNTDS</sequence>
<gene>
    <name evidence="3" type="ORF">HA51_00055</name>
</gene>
<accession>A0A1X1D4A5</accession>
<dbReference type="InterPro" id="IPR039445">
    <property type="entry name" value="DauR-like_HTH"/>
</dbReference>
<name>A0A1X1D4A5_9GAMM</name>
<comment type="caution">
    <text evidence="3">The sequence shown here is derived from an EMBL/GenBank/DDBJ whole genome shotgun (WGS) entry which is preliminary data.</text>
</comment>
<dbReference type="InterPro" id="IPR013559">
    <property type="entry name" value="YheO"/>
</dbReference>
<organism evidence="3 4">
    <name type="scientific">Pantoea rwandensis</name>
    <dbReference type="NCBI Taxonomy" id="1076550"/>
    <lineage>
        <taxon>Bacteria</taxon>
        <taxon>Pseudomonadati</taxon>
        <taxon>Pseudomonadota</taxon>
        <taxon>Gammaproteobacteria</taxon>
        <taxon>Enterobacterales</taxon>
        <taxon>Erwiniaceae</taxon>
        <taxon>Pantoea</taxon>
    </lineage>
</organism>
<dbReference type="Proteomes" id="UP000193558">
    <property type="component" value="Unassembled WGS sequence"/>
</dbReference>
<dbReference type="Pfam" id="PF13309">
    <property type="entry name" value="HTH_22"/>
    <property type="match status" value="1"/>
</dbReference>
<dbReference type="PANTHER" id="PTHR35568">
    <property type="entry name" value="TRANSCRIPTIONAL REGULATOR DAUR"/>
    <property type="match status" value="1"/>
</dbReference>
<dbReference type="EMBL" id="MLFR01000001">
    <property type="protein sequence ID" value="ORM71515.1"/>
    <property type="molecule type" value="Genomic_DNA"/>
</dbReference>
<evidence type="ECO:0000259" key="2">
    <source>
        <dbReference type="Pfam" id="PF13309"/>
    </source>
</evidence>
<evidence type="ECO:0000313" key="3">
    <source>
        <dbReference type="EMBL" id="ORM71515.1"/>
    </source>
</evidence>
<evidence type="ECO:0008006" key="5">
    <source>
        <dbReference type="Google" id="ProtNLM"/>
    </source>
</evidence>
<dbReference type="RefSeq" id="WP_084931085.1">
    <property type="nucleotide sequence ID" value="NZ_MLFR01000001.1"/>
</dbReference>
<protein>
    <recommendedName>
        <fullName evidence="5">Transcriptional regulator</fullName>
    </recommendedName>
</protein>
<feature type="domain" description="YheO-like" evidence="1">
    <location>
        <begin position="15"/>
        <end position="131"/>
    </location>
</feature>
<evidence type="ECO:0000259" key="1">
    <source>
        <dbReference type="Pfam" id="PF08348"/>
    </source>
</evidence>
<dbReference type="OrthoDB" id="9796595at2"/>
<feature type="domain" description="Transcriptional regulator DauR-like HTH" evidence="2">
    <location>
        <begin position="184"/>
        <end position="227"/>
    </location>
</feature>
<proteinExistence type="predicted"/>